<reference evidence="1 2" key="1">
    <citation type="journal article" date="2024" name="Genome Biol. Evol.">
        <title>Chromosome-level genome assembly of the viviparous eelpout Zoarces viviparus.</title>
        <authorList>
            <person name="Fuhrmann N."/>
            <person name="Brasseur M.V."/>
            <person name="Bakowski C.E."/>
            <person name="Podsiadlowski L."/>
            <person name="Prost S."/>
            <person name="Krehenwinkel H."/>
            <person name="Mayer C."/>
        </authorList>
    </citation>
    <scope>NUCLEOTIDE SEQUENCE [LARGE SCALE GENOMIC DNA]</scope>
    <source>
        <strain evidence="1">NO-MEL_2022_Ind0_liver</strain>
    </source>
</reference>
<dbReference type="Proteomes" id="UP001488805">
    <property type="component" value="Unassembled WGS sequence"/>
</dbReference>
<evidence type="ECO:0000313" key="2">
    <source>
        <dbReference type="Proteomes" id="UP001488805"/>
    </source>
</evidence>
<evidence type="ECO:0000313" key="1">
    <source>
        <dbReference type="EMBL" id="KAK9513162.1"/>
    </source>
</evidence>
<gene>
    <name evidence="1" type="ORF">VZT92_026722</name>
</gene>
<dbReference type="EMBL" id="JBCEZU010000597">
    <property type="protein sequence ID" value="KAK9513162.1"/>
    <property type="molecule type" value="Genomic_DNA"/>
</dbReference>
<sequence>MKPAGSLGPRYRTELAHRLVASVLLSQKKRTAELFEASLCAGLRADRPSTGPGERTAYQCCHDRQSSNVMRPTTPTTPCAHNSTAFATSEDHRKPCSPETPVMGQCLQDNSCSL</sequence>
<organism evidence="1 2">
    <name type="scientific">Zoarces viviparus</name>
    <name type="common">Viviparous eelpout</name>
    <name type="synonym">Blennius viviparus</name>
    <dbReference type="NCBI Taxonomy" id="48416"/>
    <lineage>
        <taxon>Eukaryota</taxon>
        <taxon>Metazoa</taxon>
        <taxon>Chordata</taxon>
        <taxon>Craniata</taxon>
        <taxon>Vertebrata</taxon>
        <taxon>Euteleostomi</taxon>
        <taxon>Actinopterygii</taxon>
        <taxon>Neopterygii</taxon>
        <taxon>Teleostei</taxon>
        <taxon>Neoteleostei</taxon>
        <taxon>Acanthomorphata</taxon>
        <taxon>Eupercaria</taxon>
        <taxon>Perciformes</taxon>
        <taxon>Cottioidei</taxon>
        <taxon>Zoarcales</taxon>
        <taxon>Zoarcidae</taxon>
        <taxon>Zoarcinae</taxon>
        <taxon>Zoarces</taxon>
    </lineage>
</organism>
<protein>
    <submittedName>
        <fullName evidence="1">Uncharacterized protein</fullName>
    </submittedName>
</protein>
<proteinExistence type="predicted"/>
<keyword evidence="2" id="KW-1185">Reference proteome</keyword>
<comment type="caution">
    <text evidence="1">The sequence shown here is derived from an EMBL/GenBank/DDBJ whole genome shotgun (WGS) entry which is preliminary data.</text>
</comment>
<name>A0AAW1DTZ9_ZOAVI</name>
<accession>A0AAW1DTZ9</accession>
<dbReference type="AlphaFoldDB" id="A0AAW1DTZ9"/>